<feature type="region of interest" description="Disordered" evidence="1">
    <location>
        <begin position="1"/>
        <end position="41"/>
    </location>
</feature>
<organism evidence="2 3">
    <name type="scientific">Ascobolus immersus RN42</name>
    <dbReference type="NCBI Taxonomy" id="1160509"/>
    <lineage>
        <taxon>Eukaryota</taxon>
        <taxon>Fungi</taxon>
        <taxon>Dikarya</taxon>
        <taxon>Ascomycota</taxon>
        <taxon>Pezizomycotina</taxon>
        <taxon>Pezizomycetes</taxon>
        <taxon>Pezizales</taxon>
        <taxon>Ascobolaceae</taxon>
        <taxon>Ascobolus</taxon>
    </lineage>
</organism>
<keyword evidence="3" id="KW-1185">Reference proteome</keyword>
<protein>
    <submittedName>
        <fullName evidence="2">Uncharacterized protein</fullName>
    </submittedName>
</protein>
<gene>
    <name evidence="2" type="ORF">BJ508DRAFT_315501</name>
</gene>
<accession>A0A3N4HD28</accession>
<evidence type="ECO:0000313" key="2">
    <source>
        <dbReference type="EMBL" id="RPA71557.1"/>
    </source>
</evidence>
<name>A0A3N4HD28_ASCIM</name>
<dbReference type="Proteomes" id="UP000275078">
    <property type="component" value="Unassembled WGS sequence"/>
</dbReference>
<dbReference type="AlphaFoldDB" id="A0A3N4HD28"/>
<dbReference type="EMBL" id="ML119918">
    <property type="protein sequence ID" value="RPA71557.1"/>
    <property type="molecule type" value="Genomic_DNA"/>
</dbReference>
<evidence type="ECO:0000313" key="3">
    <source>
        <dbReference type="Proteomes" id="UP000275078"/>
    </source>
</evidence>
<feature type="compositionally biased region" description="Polar residues" evidence="1">
    <location>
        <begin position="13"/>
        <end position="37"/>
    </location>
</feature>
<reference evidence="2 3" key="1">
    <citation type="journal article" date="2018" name="Nat. Ecol. Evol.">
        <title>Pezizomycetes genomes reveal the molecular basis of ectomycorrhizal truffle lifestyle.</title>
        <authorList>
            <person name="Murat C."/>
            <person name="Payen T."/>
            <person name="Noel B."/>
            <person name="Kuo A."/>
            <person name="Morin E."/>
            <person name="Chen J."/>
            <person name="Kohler A."/>
            <person name="Krizsan K."/>
            <person name="Balestrini R."/>
            <person name="Da Silva C."/>
            <person name="Montanini B."/>
            <person name="Hainaut M."/>
            <person name="Levati E."/>
            <person name="Barry K.W."/>
            <person name="Belfiori B."/>
            <person name="Cichocki N."/>
            <person name="Clum A."/>
            <person name="Dockter R.B."/>
            <person name="Fauchery L."/>
            <person name="Guy J."/>
            <person name="Iotti M."/>
            <person name="Le Tacon F."/>
            <person name="Lindquist E.A."/>
            <person name="Lipzen A."/>
            <person name="Malagnac F."/>
            <person name="Mello A."/>
            <person name="Molinier V."/>
            <person name="Miyauchi S."/>
            <person name="Poulain J."/>
            <person name="Riccioni C."/>
            <person name="Rubini A."/>
            <person name="Sitrit Y."/>
            <person name="Splivallo R."/>
            <person name="Traeger S."/>
            <person name="Wang M."/>
            <person name="Zifcakova L."/>
            <person name="Wipf D."/>
            <person name="Zambonelli A."/>
            <person name="Paolocci F."/>
            <person name="Nowrousian M."/>
            <person name="Ottonello S."/>
            <person name="Baldrian P."/>
            <person name="Spatafora J.W."/>
            <person name="Henrissat B."/>
            <person name="Nagy L.G."/>
            <person name="Aury J.M."/>
            <person name="Wincker P."/>
            <person name="Grigoriev I.V."/>
            <person name="Bonfante P."/>
            <person name="Martin F.M."/>
        </authorList>
    </citation>
    <scope>NUCLEOTIDE SEQUENCE [LARGE SCALE GENOMIC DNA]</scope>
    <source>
        <strain evidence="2 3">RN42</strain>
    </source>
</reference>
<sequence>MRPPKHQTILPYLTTTRSARVSREATTPGDSATSKQSGVFGFTPRTIDHAVRRSINGDASMATTNGDDTKVSNMSHNKQRPKKEAGTSKHFEIFGTRYGNIARKLSLKRSDRGATGMIPPNALNMQQFEEIFVFAILLRPAYDKNQKEGTTNKKSHEESHN</sequence>
<feature type="region of interest" description="Disordered" evidence="1">
    <location>
        <begin position="55"/>
        <end position="90"/>
    </location>
</feature>
<proteinExistence type="predicted"/>
<feature type="compositionally biased region" description="Polar residues" evidence="1">
    <location>
        <begin position="61"/>
        <end position="76"/>
    </location>
</feature>
<evidence type="ECO:0000256" key="1">
    <source>
        <dbReference type="SAM" id="MobiDB-lite"/>
    </source>
</evidence>